<dbReference type="PROSITE" id="PS51677">
    <property type="entry name" value="NODB"/>
    <property type="match status" value="1"/>
</dbReference>
<dbReference type="PANTHER" id="PTHR47561:SF1">
    <property type="entry name" value="POLYSACCHARIDE DEACETYLASE FAMILY PROTEIN (AFU_ORTHOLOGUE AFUA_6G05030)"/>
    <property type="match status" value="1"/>
</dbReference>
<protein>
    <submittedName>
        <fullName evidence="2">Polysaccharide deacetylase</fullName>
    </submittedName>
</protein>
<reference evidence="2 3" key="1">
    <citation type="submission" date="2019-08" db="EMBL/GenBank/DDBJ databases">
        <title>In-depth cultivation of the pig gut microbiome towards novel bacterial diversity and tailored functional studies.</title>
        <authorList>
            <person name="Wylensek D."/>
            <person name="Hitch T.C.A."/>
            <person name="Clavel T."/>
        </authorList>
    </citation>
    <scope>NUCLEOTIDE SEQUENCE [LARGE SCALE GENOMIC DNA]</scope>
    <source>
        <strain evidence="2 3">SM-530-WT-4B</strain>
    </source>
</reference>
<evidence type="ECO:0000313" key="3">
    <source>
        <dbReference type="Proteomes" id="UP000473699"/>
    </source>
</evidence>
<gene>
    <name evidence="2" type="ORF">FYJ74_02180</name>
</gene>
<comment type="caution">
    <text evidence="2">The sequence shown here is derived from an EMBL/GenBank/DDBJ whole genome shotgun (WGS) entry which is preliminary data.</text>
</comment>
<dbReference type="InterPro" id="IPR037950">
    <property type="entry name" value="PgdA-like"/>
</dbReference>
<dbReference type="InterPro" id="IPR011330">
    <property type="entry name" value="Glyco_hydro/deAcase_b/a-brl"/>
</dbReference>
<dbReference type="InterPro" id="IPR002509">
    <property type="entry name" value="NODB_dom"/>
</dbReference>
<dbReference type="Gene3D" id="3.20.20.370">
    <property type="entry name" value="Glycoside hydrolase/deacetylase"/>
    <property type="match status" value="1"/>
</dbReference>
<accession>A0A6L5Y9I6</accession>
<dbReference type="AlphaFoldDB" id="A0A6L5Y9I6"/>
<dbReference type="Proteomes" id="UP000473699">
    <property type="component" value="Unassembled WGS sequence"/>
</dbReference>
<dbReference type="Pfam" id="PF01522">
    <property type="entry name" value="Polysacc_deac_1"/>
    <property type="match status" value="1"/>
</dbReference>
<organism evidence="2 3">
    <name type="scientific">Pyramidobacter porci</name>
    <dbReference type="NCBI Taxonomy" id="2605789"/>
    <lineage>
        <taxon>Bacteria</taxon>
        <taxon>Thermotogati</taxon>
        <taxon>Synergistota</taxon>
        <taxon>Synergistia</taxon>
        <taxon>Synergistales</taxon>
        <taxon>Dethiosulfovibrionaceae</taxon>
        <taxon>Pyramidobacter</taxon>
    </lineage>
</organism>
<dbReference type="GO" id="GO:0005975">
    <property type="term" value="P:carbohydrate metabolic process"/>
    <property type="evidence" value="ECO:0007669"/>
    <property type="project" value="InterPro"/>
</dbReference>
<keyword evidence="3" id="KW-1185">Reference proteome</keyword>
<name>A0A6L5Y9I6_9BACT</name>
<dbReference type="GO" id="GO:0016810">
    <property type="term" value="F:hydrolase activity, acting on carbon-nitrogen (but not peptide) bonds"/>
    <property type="evidence" value="ECO:0007669"/>
    <property type="project" value="InterPro"/>
</dbReference>
<dbReference type="SUPFAM" id="SSF88713">
    <property type="entry name" value="Glycoside hydrolase/deacetylase"/>
    <property type="match status" value="1"/>
</dbReference>
<feature type="domain" description="NodB homology" evidence="1">
    <location>
        <begin position="37"/>
        <end position="278"/>
    </location>
</feature>
<dbReference type="EMBL" id="VUNH01000002">
    <property type="protein sequence ID" value="MST54861.1"/>
    <property type="molecule type" value="Genomic_DNA"/>
</dbReference>
<evidence type="ECO:0000259" key="1">
    <source>
        <dbReference type="PROSITE" id="PS51677"/>
    </source>
</evidence>
<dbReference type="CDD" id="cd10938">
    <property type="entry name" value="CE4_HpPgdA_like"/>
    <property type="match status" value="1"/>
</dbReference>
<evidence type="ECO:0000313" key="2">
    <source>
        <dbReference type="EMBL" id="MST54861.1"/>
    </source>
</evidence>
<sequence>MPEIEWKGGARCAALITVNLDAENFWLAVDPDVRERPKTLSMGQYGMDRGLPRLLDLLDDLDIKATFFVPGSTAAAYAEKVKDVASRGHEIALRGCELLNWGLLPAERAEADMEKGAAVLANVVGAPPRGYRAPIAEFTLDTLRAAHANGAVYSSSLSSDDRPFWLDLENGEKLLEIPVHWALYDLPYFAFNYHPPMPKGQGRIASSAQVFNNFREEFLGYAERGLCYVLQLDPQTACTPGRMPLLRGLLTEIKESGAAWLATGGEMYDYWSAVYPAQ</sequence>
<dbReference type="RefSeq" id="WP_154527979.1">
    <property type="nucleotide sequence ID" value="NZ_VUNH01000002.1"/>
</dbReference>
<dbReference type="PANTHER" id="PTHR47561">
    <property type="entry name" value="POLYSACCHARIDE DEACETYLASE FAMILY PROTEIN (AFU_ORTHOLOGUE AFUA_6G05030)"/>
    <property type="match status" value="1"/>
</dbReference>
<proteinExistence type="predicted"/>